<proteinExistence type="predicted"/>
<name>A0AAV7F1A9_ARIFI</name>
<accession>A0AAV7F1A9</accession>
<feature type="compositionally biased region" description="Gly residues" evidence="1">
    <location>
        <begin position="79"/>
        <end position="98"/>
    </location>
</feature>
<feature type="compositionally biased region" description="Polar residues" evidence="1">
    <location>
        <begin position="7"/>
        <end position="16"/>
    </location>
</feature>
<evidence type="ECO:0000313" key="3">
    <source>
        <dbReference type="Proteomes" id="UP000825729"/>
    </source>
</evidence>
<evidence type="ECO:0000256" key="1">
    <source>
        <dbReference type="SAM" id="MobiDB-lite"/>
    </source>
</evidence>
<gene>
    <name evidence="2" type="ORF">H6P81_006476</name>
</gene>
<dbReference type="Proteomes" id="UP000825729">
    <property type="component" value="Unassembled WGS sequence"/>
</dbReference>
<feature type="region of interest" description="Disordered" evidence="1">
    <location>
        <begin position="1"/>
        <end position="98"/>
    </location>
</feature>
<comment type="caution">
    <text evidence="2">The sequence shown here is derived from an EMBL/GenBank/DDBJ whole genome shotgun (WGS) entry which is preliminary data.</text>
</comment>
<dbReference type="AlphaFoldDB" id="A0AAV7F1A9"/>
<dbReference type="EMBL" id="JAINDJ010000003">
    <property type="protein sequence ID" value="KAG9453572.1"/>
    <property type="molecule type" value="Genomic_DNA"/>
</dbReference>
<protein>
    <submittedName>
        <fullName evidence="2">Uncharacterized protein</fullName>
    </submittedName>
</protein>
<organism evidence="2 3">
    <name type="scientific">Aristolochia fimbriata</name>
    <name type="common">White veined hardy Dutchman's pipe vine</name>
    <dbReference type="NCBI Taxonomy" id="158543"/>
    <lineage>
        <taxon>Eukaryota</taxon>
        <taxon>Viridiplantae</taxon>
        <taxon>Streptophyta</taxon>
        <taxon>Embryophyta</taxon>
        <taxon>Tracheophyta</taxon>
        <taxon>Spermatophyta</taxon>
        <taxon>Magnoliopsida</taxon>
        <taxon>Magnoliidae</taxon>
        <taxon>Piperales</taxon>
        <taxon>Aristolochiaceae</taxon>
        <taxon>Aristolochia</taxon>
    </lineage>
</organism>
<evidence type="ECO:0000313" key="2">
    <source>
        <dbReference type="EMBL" id="KAG9453572.1"/>
    </source>
</evidence>
<sequence>MGIRCTSGVTDINRTRGSGWKRGPGVTGDGFRVPGRIRGNDREGTWGLPGRGGGRGGDDRGVFRGQRDVRAPTGVEPGAPGGGARGAAGEGRGGWEGS</sequence>
<keyword evidence="3" id="KW-1185">Reference proteome</keyword>
<feature type="compositionally biased region" description="Basic and acidic residues" evidence="1">
    <location>
        <begin position="56"/>
        <end position="70"/>
    </location>
</feature>
<reference evidence="2 3" key="1">
    <citation type="submission" date="2021-07" db="EMBL/GenBank/DDBJ databases">
        <title>The Aristolochia fimbriata genome: insights into angiosperm evolution, floral development and chemical biosynthesis.</title>
        <authorList>
            <person name="Jiao Y."/>
        </authorList>
    </citation>
    <scope>NUCLEOTIDE SEQUENCE [LARGE SCALE GENOMIC DNA]</scope>
    <source>
        <strain evidence="2">IBCAS-2021</strain>
        <tissue evidence="2">Leaf</tissue>
    </source>
</reference>